<sequence length="30" mass="3454">MVKRKGWVAGWHTNLDIQADANPNAKTFKR</sequence>
<accession>A0A380FHE8</accession>
<protein>
    <submittedName>
        <fullName evidence="1">N-acetylmuramoyl-L-alanine amidase</fullName>
    </submittedName>
</protein>
<dbReference type="EMBL" id="UHDK01000001">
    <property type="protein sequence ID" value="SUM33395.1"/>
    <property type="molecule type" value="Genomic_DNA"/>
</dbReference>
<dbReference type="AlphaFoldDB" id="A0A380FHE8"/>
<evidence type="ECO:0000313" key="1">
    <source>
        <dbReference type="EMBL" id="SUM33395.1"/>
    </source>
</evidence>
<organism evidence="1 2">
    <name type="scientific">Staphylococcus gallinarum</name>
    <dbReference type="NCBI Taxonomy" id="1293"/>
    <lineage>
        <taxon>Bacteria</taxon>
        <taxon>Bacillati</taxon>
        <taxon>Bacillota</taxon>
        <taxon>Bacilli</taxon>
        <taxon>Bacillales</taxon>
        <taxon>Staphylococcaceae</taxon>
        <taxon>Staphylococcus</taxon>
    </lineage>
</organism>
<evidence type="ECO:0000313" key="2">
    <source>
        <dbReference type="Proteomes" id="UP000255277"/>
    </source>
</evidence>
<reference evidence="1 2" key="1">
    <citation type="submission" date="2018-06" db="EMBL/GenBank/DDBJ databases">
        <authorList>
            <consortium name="Pathogen Informatics"/>
            <person name="Doyle S."/>
        </authorList>
    </citation>
    <scope>NUCLEOTIDE SEQUENCE [LARGE SCALE GENOMIC DNA]</scope>
    <source>
        <strain evidence="1 2">NCTC12195</strain>
    </source>
</reference>
<dbReference type="Proteomes" id="UP000255277">
    <property type="component" value="Unassembled WGS sequence"/>
</dbReference>
<proteinExistence type="predicted"/>
<name>A0A380FHE8_STAGA</name>
<gene>
    <name evidence="1" type="ORF">NCTC12195_02855</name>
</gene>